<keyword evidence="2" id="KW-1185">Reference proteome</keyword>
<sequence length="121" mass="13481">MKATPRTDPGSHGTRVIQEPVSCLDDMAGESNRGRVGSFLTSPHWVRVDLPASTFTAQGNIVLKNITSRKTGEGRNSKEREVERIDQELTLRAEDVAKYGREVLRRLISVIVFISERGIAF</sequence>
<evidence type="ECO:0000313" key="2">
    <source>
        <dbReference type="Proteomes" id="UP001159363"/>
    </source>
</evidence>
<organism evidence="1 2">
    <name type="scientific">Dryococelus australis</name>
    <dbReference type="NCBI Taxonomy" id="614101"/>
    <lineage>
        <taxon>Eukaryota</taxon>
        <taxon>Metazoa</taxon>
        <taxon>Ecdysozoa</taxon>
        <taxon>Arthropoda</taxon>
        <taxon>Hexapoda</taxon>
        <taxon>Insecta</taxon>
        <taxon>Pterygota</taxon>
        <taxon>Neoptera</taxon>
        <taxon>Polyneoptera</taxon>
        <taxon>Phasmatodea</taxon>
        <taxon>Verophasmatodea</taxon>
        <taxon>Anareolatae</taxon>
        <taxon>Phasmatidae</taxon>
        <taxon>Eurycanthinae</taxon>
        <taxon>Dryococelus</taxon>
    </lineage>
</organism>
<reference evidence="1 2" key="1">
    <citation type="submission" date="2023-02" db="EMBL/GenBank/DDBJ databases">
        <title>LHISI_Scaffold_Assembly.</title>
        <authorList>
            <person name="Stuart O.P."/>
            <person name="Cleave R."/>
            <person name="Magrath M.J.L."/>
            <person name="Mikheyev A.S."/>
        </authorList>
    </citation>
    <scope>NUCLEOTIDE SEQUENCE [LARGE SCALE GENOMIC DNA]</scope>
    <source>
        <strain evidence="1">Daus_M_001</strain>
        <tissue evidence="1">Leg muscle</tissue>
    </source>
</reference>
<gene>
    <name evidence="1" type="ORF">PR048_006716</name>
</gene>
<name>A0ABQ9IBT6_9NEOP</name>
<protein>
    <submittedName>
        <fullName evidence="1">Uncharacterized protein</fullName>
    </submittedName>
</protein>
<comment type="caution">
    <text evidence="1">The sequence shown here is derived from an EMBL/GenBank/DDBJ whole genome shotgun (WGS) entry which is preliminary data.</text>
</comment>
<dbReference type="Proteomes" id="UP001159363">
    <property type="component" value="Chromosome 2"/>
</dbReference>
<accession>A0ABQ9IBT6</accession>
<dbReference type="EMBL" id="JARBHB010000002">
    <property type="protein sequence ID" value="KAJ8894106.1"/>
    <property type="molecule type" value="Genomic_DNA"/>
</dbReference>
<evidence type="ECO:0000313" key="1">
    <source>
        <dbReference type="EMBL" id="KAJ8894106.1"/>
    </source>
</evidence>
<proteinExistence type="predicted"/>